<evidence type="ECO:0000256" key="7">
    <source>
        <dbReference type="SAM" id="Phobius"/>
    </source>
</evidence>
<dbReference type="InterPro" id="IPR003838">
    <property type="entry name" value="ABC3_permease_C"/>
</dbReference>
<sequence>MLWLAPNSTPITSFFPKMLRHLFKLIWNRKRNNLLLVSEIFFSFVVLFGVGTLLLTFAKYYLEPHGFDYEQVWRLEIRAGQNETMPRAQLDDVLRQVKALPGIQQVALTSGNVPFIFNTNTSAFSYHGRKSGQSNIYDADDHYAQVMKLHLREGRWFAKTDDGSHHRPVVISQNLREELFGNGPALGKIFTWIEPGPNPNPEDEFQVTGVVDDVRMENDFGPAVPSLWKRLIPFDTTRWETANVVVRVAPGEGGELQEKIARTVAGVTRQWTTMVRVMDEDRLHKRRYTIVPVAGLALVSVFLIVNVALGLFGVLWYNISQRRAEIGLRRAMGATGPDISRQFLGEMLVVTTFGVLLGGLLAVQFPLLNAFELAPKFYLAGIGVAAVAVYCITALCAFYPSRQAAGIHPAVALREE</sequence>
<dbReference type="EMBL" id="CP060202">
    <property type="protein sequence ID" value="QNH60778.1"/>
    <property type="molecule type" value="Genomic_DNA"/>
</dbReference>
<dbReference type="Proteomes" id="UP000515489">
    <property type="component" value="Chromosome"/>
</dbReference>
<evidence type="ECO:0000256" key="3">
    <source>
        <dbReference type="ARBA" id="ARBA00022692"/>
    </source>
</evidence>
<keyword evidence="2" id="KW-1003">Cell membrane</keyword>
<feature type="domain" description="ABC3 transporter permease C-terminal" evidence="8">
    <location>
        <begin position="298"/>
        <end position="409"/>
    </location>
</feature>
<feature type="transmembrane region" description="Helical" evidence="7">
    <location>
        <begin position="34"/>
        <end position="62"/>
    </location>
</feature>
<feature type="transmembrane region" description="Helical" evidence="7">
    <location>
        <begin position="347"/>
        <end position="365"/>
    </location>
</feature>
<name>A0A7G7W335_9BACT</name>
<dbReference type="PANTHER" id="PTHR30572:SF4">
    <property type="entry name" value="ABC TRANSPORTER PERMEASE YTRF"/>
    <property type="match status" value="1"/>
</dbReference>
<dbReference type="Pfam" id="PF02687">
    <property type="entry name" value="FtsX"/>
    <property type="match status" value="1"/>
</dbReference>
<dbReference type="GO" id="GO:0005886">
    <property type="term" value="C:plasma membrane"/>
    <property type="evidence" value="ECO:0007669"/>
    <property type="project" value="UniProtKB-SubCell"/>
</dbReference>
<keyword evidence="11" id="KW-1185">Reference proteome</keyword>
<dbReference type="RefSeq" id="WP_185886709.1">
    <property type="nucleotide sequence ID" value="NZ_CP060202.1"/>
</dbReference>
<accession>A0A7G7W335</accession>
<evidence type="ECO:0000256" key="2">
    <source>
        <dbReference type="ARBA" id="ARBA00022475"/>
    </source>
</evidence>
<evidence type="ECO:0000313" key="11">
    <source>
        <dbReference type="Proteomes" id="UP000515489"/>
    </source>
</evidence>
<keyword evidence="3 7" id="KW-0812">Transmembrane</keyword>
<organism evidence="10 11">
    <name type="scientific">Hymenobacter sediminicola</name>
    <dbReference type="NCBI Taxonomy" id="2761579"/>
    <lineage>
        <taxon>Bacteria</taxon>
        <taxon>Pseudomonadati</taxon>
        <taxon>Bacteroidota</taxon>
        <taxon>Cytophagia</taxon>
        <taxon>Cytophagales</taxon>
        <taxon>Hymenobacteraceae</taxon>
        <taxon>Hymenobacter</taxon>
    </lineage>
</organism>
<evidence type="ECO:0000256" key="5">
    <source>
        <dbReference type="ARBA" id="ARBA00023136"/>
    </source>
</evidence>
<evidence type="ECO:0000256" key="6">
    <source>
        <dbReference type="ARBA" id="ARBA00038076"/>
    </source>
</evidence>
<feature type="domain" description="MacB-like periplasmic core" evidence="9">
    <location>
        <begin position="43"/>
        <end position="258"/>
    </location>
</feature>
<evidence type="ECO:0000259" key="8">
    <source>
        <dbReference type="Pfam" id="PF02687"/>
    </source>
</evidence>
<evidence type="ECO:0000259" key="9">
    <source>
        <dbReference type="Pfam" id="PF12704"/>
    </source>
</evidence>
<keyword evidence="4 7" id="KW-1133">Transmembrane helix</keyword>
<protein>
    <submittedName>
        <fullName evidence="10">ABC transporter permease</fullName>
    </submittedName>
</protein>
<dbReference type="Pfam" id="PF12704">
    <property type="entry name" value="MacB_PCD"/>
    <property type="match status" value="1"/>
</dbReference>
<dbReference type="GO" id="GO:0022857">
    <property type="term" value="F:transmembrane transporter activity"/>
    <property type="evidence" value="ECO:0007669"/>
    <property type="project" value="TreeGrafter"/>
</dbReference>
<dbReference type="AlphaFoldDB" id="A0A7G7W335"/>
<evidence type="ECO:0000256" key="4">
    <source>
        <dbReference type="ARBA" id="ARBA00022989"/>
    </source>
</evidence>
<keyword evidence="5 7" id="KW-0472">Membrane</keyword>
<gene>
    <name evidence="10" type="ORF">H4317_11310</name>
</gene>
<dbReference type="InterPro" id="IPR025857">
    <property type="entry name" value="MacB_PCD"/>
</dbReference>
<feature type="transmembrane region" description="Helical" evidence="7">
    <location>
        <begin position="293"/>
        <end position="319"/>
    </location>
</feature>
<dbReference type="InterPro" id="IPR050250">
    <property type="entry name" value="Macrolide_Exporter_MacB"/>
</dbReference>
<comment type="similarity">
    <text evidence="6">Belongs to the ABC-4 integral membrane protein family.</text>
</comment>
<comment type="subcellular location">
    <subcellularLocation>
        <location evidence="1">Cell membrane</location>
        <topology evidence="1">Multi-pass membrane protein</topology>
    </subcellularLocation>
</comment>
<dbReference type="KEGG" id="hsk:H4317_11310"/>
<reference evidence="10 11" key="1">
    <citation type="submission" date="2020-08" db="EMBL/GenBank/DDBJ databases">
        <title>Hymenobacter sp. S2-20-2 genome sequencing.</title>
        <authorList>
            <person name="Jin L."/>
        </authorList>
    </citation>
    <scope>NUCLEOTIDE SEQUENCE [LARGE SCALE GENOMIC DNA]</scope>
    <source>
        <strain evidence="10 11">S2-20-2</strain>
    </source>
</reference>
<evidence type="ECO:0000256" key="1">
    <source>
        <dbReference type="ARBA" id="ARBA00004651"/>
    </source>
</evidence>
<evidence type="ECO:0000313" key="10">
    <source>
        <dbReference type="EMBL" id="QNH60778.1"/>
    </source>
</evidence>
<dbReference type="PANTHER" id="PTHR30572">
    <property type="entry name" value="MEMBRANE COMPONENT OF TRANSPORTER-RELATED"/>
    <property type="match status" value="1"/>
</dbReference>
<proteinExistence type="inferred from homology"/>
<feature type="transmembrane region" description="Helical" evidence="7">
    <location>
        <begin position="377"/>
        <end position="399"/>
    </location>
</feature>